<dbReference type="AlphaFoldDB" id="A0A914PGV7"/>
<organism evidence="2 3">
    <name type="scientific">Panagrolaimus davidi</name>
    <dbReference type="NCBI Taxonomy" id="227884"/>
    <lineage>
        <taxon>Eukaryota</taxon>
        <taxon>Metazoa</taxon>
        <taxon>Ecdysozoa</taxon>
        <taxon>Nematoda</taxon>
        <taxon>Chromadorea</taxon>
        <taxon>Rhabditida</taxon>
        <taxon>Tylenchina</taxon>
        <taxon>Panagrolaimomorpha</taxon>
        <taxon>Panagrolaimoidea</taxon>
        <taxon>Panagrolaimidae</taxon>
        <taxon>Panagrolaimus</taxon>
    </lineage>
</organism>
<proteinExistence type="predicted"/>
<dbReference type="Proteomes" id="UP000887578">
    <property type="component" value="Unplaced"/>
</dbReference>
<feature type="compositionally biased region" description="Basic and acidic residues" evidence="1">
    <location>
        <begin position="22"/>
        <end position="42"/>
    </location>
</feature>
<protein>
    <submittedName>
        <fullName evidence="3">Uncharacterized protein</fullName>
    </submittedName>
</protein>
<sequence>MLSRNIFGIGFIRPSTSIASVPKEEKSSSEERKAGPKLGNQKEKYLQYLTEKQKMSGGFGRSSGGYGGGGYSNGGGYGGGGGGGYSRGGGGYGGGSSGRGGYGGGGYGGASNGFSGGYGSSRGGFGGGSGGDSMSAMGAKLRPVDFKKASLKPIEKNIYHEHATVQRRSQFEVDEWIF</sequence>
<dbReference type="WBParaSite" id="PDA_v2.g17524.t1">
    <property type="protein sequence ID" value="PDA_v2.g17524.t1"/>
    <property type="gene ID" value="PDA_v2.g17524"/>
</dbReference>
<evidence type="ECO:0000313" key="3">
    <source>
        <dbReference type="WBParaSite" id="PDA_v2.g17524.t1"/>
    </source>
</evidence>
<evidence type="ECO:0000313" key="2">
    <source>
        <dbReference type="Proteomes" id="UP000887578"/>
    </source>
</evidence>
<feature type="region of interest" description="Disordered" evidence="1">
    <location>
        <begin position="77"/>
        <end position="101"/>
    </location>
</feature>
<feature type="region of interest" description="Disordered" evidence="1">
    <location>
        <begin position="19"/>
        <end position="42"/>
    </location>
</feature>
<evidence type="ECO:0000256" key="1">
    <source>
        <dbReference type="SAM" id="MobiDB-lite"/>
    </source>
</evidence>
<accession>A0A914PGV7</accession>
<name>A0A914PGV7_9BILA</name>
<reference evidence="3" key="1">
    <citation type="submission" date="2022-11" db="UniProtKB">
        <authorList>
            <consortium name="WormBaseParasite"/>
        </authorList>
    </citation>
    <scope>IDENTIFICATION</scope>
</reference>
<keyword evidence="2" id="KW-1185">Reference proteome</keyword>